<name>A0ABX1A671_9ACTN</name>
<sequence>MAKTTIEPKELTPAADPYPLPTFPQVLEVSQEMASSWLTHRRGHPKLRPLSASVSAKYQDLMEAGRWREATPEGLVFDTEGYIISAQHRLKALANASEKALKKHYGRPYLLFWIFPEQPRDIAGYLDQGFRRTAAHLLVGTPYASSVASGAKHLAALADGDRYGMPRFNRVTVPEIVETVREWPELERWPAEAHAIWSATGIPVGVHLAVLAQAARTEHVDKIPAWLEGLRTGANLSVRDPRLLLREKFHGGFVSIARIPRRDQICAVITKAWNAYVTGETLSAVGLRQRAGELFPKVADFEFEKKGRTV</sequence>
<reference evidence="1 2" key="1">
    <citation type="submission" date="2020-03" db="EMBL/GenBank/DDBJ databases">
        <title>WGS of actinomycetes isolated from Thailand.</title>
        <authorList>
            <person name="Thawai C."/>
        </authorList>
    </citation>
    <scope>NUCLEOTIDE SEQUENCE [LARGE SCALE GENOMIC DNA]</scope>
    <source>
        <strain evidence="1 2">SBST2-5</strain>
    </source>
</reference>
<dbReference type="Proteomes" id="UP000730591">
    <property type="component" value="Unassembled WGS sequence"/>
</dbReference>
<gene>
    <name evidence="1" type="ORF">HCJ93_08495</name>
</gene>
<evidence type="ECO:0000313" key="1">
    <source>
        <dbReference type="EMBL" id="NJP50109.1"/>
    </source>
</evidence>
<accession>A0ABX1A671</accession>
<comment type="caution">
    <text evidence="1">The sequence shown here is derived from an EMBL/GenBank/DDBJ whole genome shotgun (WGS) entry which is preliminary data.</text>
</comment>
<evidence type="ECO:0000313" key="2">
    <source>
        <dbReference type="Proteomes" id="UP000730591"/>
    </source>
</evidence>
<dbReference type="RefSeq" id="WP_167992615.1">
    <property type="nucleotide sequence ID" value="NZ_JAATEM010000008.1"/>
</dbReference>
<protein>
    <submittedName>
        <fullName evidence="1">Uncharacterized protein</fullName>
    </submittedName>
</protein>
<dbReference type="EMBL" id="JAATEM010000008">
    <property type="protein sequence ID" value="NJP50109.1"/>
    <property type="molecule type" value="Genomic_DNA"/>
</dbReference>
<proteinExistence type="predicted"/>
<keyword evidence="2" id="KW-1185">Reference proteome</keyword>
<organism evidence="1 2">
    <name type="scientific">Streptomyces composti</name>
    <dbReference type="NCBI Taxonomy" id="2720025"/>
    <lineage>
        <taxon>Bacteria</taxon>
        <taxon>Bacillati</taxon>
        <taxon>Actinomycetota</taxon>
        <taxon>Actinomycetes</taxon>
        <taxon>Kitasatosporales</taxon>
        <taxon>Streptomycetaceae</taxon>
        <taxon>Streptomyces</taxon>
    </lineage>
</organism>